<dbReference type="Gene3D" id="3.10.450.50">
    <property type="match status" value="1"/>
</dbReference>
<dbReference type="EMBL" id="KT944266">
    <property type="protein sequence ID" value="ALV86502.1"/>
    <property type="molecule type" value="Genomic_DNA"/>
</dbReference>
<name>A0A0U3SZ24_9BACT</name>
<dbReference type="AlphaFoldDB" id="A0A0U3SZ24"/>
<sequence>MLGEITVHPFRKLREAGNATPAQVSALLAENVVFNSPILVQPVEGRDVVAAIFAQSSSTRGSGTYTAEFKLDERTTFLRWEGTMDGHKIESFEVIVDDEQGLIVERTIALRPYPAVKLFRDAMYASLKDKLPPDVWDYPTP</sequence>
<evidence type="ECO:0000313" key="1">
    <source>
        <dbReference type="EMBL" id="ALV86502.1"/>
    </source>
</evidence>
<proteinExistence type="predicted"/>
<organism evidence="1">
    <name type="scientific">uncultured bacterium 20</name>
    <dbReference type="NCBI Taxonomy" id="1748270"/>
    <lineage>
        <taxon>Bacteria</taxon>
        <taxon>environmental samples</taxon>
    </lineage>
</organism>
<reference evidence="1" key="1">
    <citation type="submission" date="2015-10" db="EMBL/GenBank/DDBJ databases">
        <title>Biosynthesis of SCL-MCL polyhydroxyalkanoates by metagenomic clones in Pseudomonas putida.</title>
        <authorList>
            <person name="Cheng J."/>
            <person name="Charles T.C."/>
        </authorList>
    </citation>
    <scope>NUCLEOTIDE SEQUENCE</scope>
</reference>
<dbReference type="InterPro" id="IPR032710">
    <property type="entry name" value="NTF2-like_dom_sf"/>
</dbReference>
<evidence type="ECO:0008006" key="2">
    <source>
        <dbReference type="Google" id="ProtNLM"/>
    </source>
</evidence>
<accession>A0A0U3SZ24</accession>
<dbReference type="SUPFAM" id="SSF54427">
    <property type="entry name" value="NTF2-like"/>
    <property type="match status" value="1"/>
</dbReference>
<protein>
    <recommendedName>
        <fullName evidence="2">SnoaL-like domain-containing protein</fullName>
    </recommendedName>
</protein>